<protein>
    <submittedName>
        <fullName evidence="1">Uncharacterized protein</fullName>
    </submittedName>
</protein>
<proteinExistence type="predicted"/>
<sequence>MDAKFTEEKKADAVSPNGYQNETITQPAIVSINGTRKQNPHGGLPWLKAVPSCNGNSSEERQGSSQMNGDSLQNCSQQFFDKTEMMRKSSLQTFVQDSLSATCALDAEHWKTEVGECSSNRKIPGFSIFEKPCKSKDLATPSPPSKPSYLATVDGTKANDPTSPEFGEQHKVDGLMEKGLVNHSADSRHHIDLNLCVVEEEVEELAQPTLSSSRSSRKIALEIDLEAPAVETEMDLPPGFEHFKSSKLHFDSSKPPGFEHFNSSKPPGFEHFNSKTPGVELLDGKPPGFEHFDSKVKGPVNLLQVVSKELHEGLKQVAAEALVAISSSCVPHQADSYSHDSGDSLSDPLDWFADIASGYKGDVQNEVGSVSMDRESVNPEHSFPNGMDYFELMTLNLTETKVEECCYEPQVFENSKTENIMLKRPRRGQARRGRQRKDFQRDVLPTLASLLKNEVTEDLQTIEGLIKATGGTWQSSLALKNAARNGGGKRRRRSGGSDSPPNVPTSCPAQTEPPKCREVAFEEASLLGWGKRTRRPPRQRYPIGRFTLYMLSFLNLNLVSQYLESAPEILVGYFRTGYFNEVLGRFGRVVHGDSVKFGLSMDRFVGSSLIGLYSKYGDLGDASKVFDEITEKDVVVYTSMITGFAQCGDDRVYDAFDIASDMQKEQLDPNRVTLVSLLQAAAQLGMLKEGRSVHGYAIRRKIGLSDEVFETTLMDMYIKCGKLKTMACLFGKINMRCIGCWNAVIAGHLQMGQPWEALSFFCLMMQEHLVPDQISLANGILCCADLMFFREGKSIHGYITRNGFQLDQVATTALVDLYSKCNNLVQARNLFEGMERRDVISYNVMMSSYLQNELASKALELFIEMVRTGTHPNLGAILSVLSALSDLKDTRRGKPNEALILFRIMKEEKVDHDSVALMSLLQALSQLGYLSLAKEVHCHLYRSFVDGQTPVINCLITTYAKCGKLDMARNLFEHMNKQCLTSWNTMIAAHGMHGNCLEALELFGKMKSVKLEPDEVSFTSILRCLQPLRRGKMG</sequence>
<gene>
    <name evidence="1" type="ORF">Patl1_21829</name>
</gene>
<evidence type="ECO:0000313" key="1">
    <source>
        <dbReference type="EMBL" id="KAJ0099335.1"/>
    </source>
</evidence>
<dbReference type="EMBL" id="CM047900">
    <property type="protein sequence ID" value="KAJ0099335.1"/>
    <property type="molecule type" value="Genomic_DNA"/>
</dbReference>
<dbReference type="Proteomes" id="UP001164250">
    <property type="component" value="Chromosome 4"/>
</dbReference>
<accession>A0ACC1BKA8</accession>
<evidence type="ECO:0000313" key="2">
    <source>
        <dbReference type="Proteomes" id="UP001164250"/>
    </source>
</evidence>
<organism evidence="1 2">
    <name type="scientific">Pistacia atlantica</name>
    <dbReference type="NCBI Taxonomy" id="434234"/>
    <lineage>
        <taxon>Eukaryota</taxon>
        <taxon>Viridiplantae</taxon>
        <taxon>Streptophyta</taxon>
        <taxon>Embryophyta</taxon>
        <taxon>Tracheophyta</taxon>
        <taxon>Spermatophyta</taxon>
        <taxon>Magnoliopsida</taxon>
        <taxon>eudicotyledons</taxon>
        <taxon>Gunneridae</taxon>
        <taxon>Pentapetalae</taxon>
        <taxon>rosids</taxon>
        <taxon>malvids</taxon>
        <taxon>Sapindales</taxon>
        <taxon>Anacardiaceae</taxon>
        <taxon>Pistacia</taxon>
    </lineage>
</organism>
<comment type="caution">
    <text evidence="1">The sequence shown here is derived from an EMBL/GenBank/DDBJ whole genome shotgun (WGS) entry which is preliminary data.</text>
</comment>
<name>A0ACC1BKA8_9ROSI</name>
<reference evidence="2" key="1">
    <citation type="journal article" date="2023" name="G3 (Bethesda)">
        <title>Genome assembly and association tests identify interacting loci associated with vigor, precocity, and sex in interspecific pistachio rootstocks.</title>
        <authorList>
            <person name="Palmer W."/>
            <person name="Jacygrad E."/>
            <person name="Sagayaradj S."/>
            <person name="Cavanaugh K."/>
            <person name="Han R."/>
            <person name="Bertier L."/>
            <person name="Beede B."/>
            <person name="Kafkas S."/>
            <person name="Golino D."/>
            <person name="Preece J."/>
            <person name="Michelmore R."/>
        </authorList>
    </citation>
    <scope>NUCLEOTIDE SEQUENCE [LARGE SCALE GENOMIC DNA]</scope>
</reference>
<keyword evidence="2" id="KW-1185">Reference proteome</keyword>